<keyword evidence="1 2" id="KW-0238">DNA-binding</keyword>
<reference evidence="5" key="1">
    <citation type="journal article" date="2019" name="Int. J. Syst. Evol. Microbiol.">
        <title>The Global Catalogue of Microorganisms (GCM) 10K type strain sequencing project: providing services to taxonomists for standard genome sequencing and annotation.</title>
        <authorList>
            <consortium name="The Broad Institute Genomics Platform"/>
            <consortium name="The Broad Institute Genome Sequencing Center for Infectious Disease"/>
            <person name="Wu L."/>
            <person name="Ma J."/>
        </authorList>
    </citation>
    <scope>NUCLEOTIDE SEQUENCE [LARGE SCALE GENOMIC DNA]</scope>
    <source>
        <strain evidence="5">KCTC 52640</strain>
    </source>
</reference>
<dbReference type="PRINTS" id="PR00455">
    <property type="entry name" value="HTHTETR"/>
</dbReference>
<dbReference type="Pfam" id="PF00440">
    <property type="entry name" value="TetR_N"/>
    <property type="match status" value="1"/>
</dbReference>
<comment type="caution">
    <text evidence="4">The sequence shown here is derived from an EMBL/GenBank/DDBJ whole genome shotgun (WGS) entry which is preliminary data.</text>
</comment>
<evidence type="ECO:0000256" key="1">
    <source>
        <dbReference type="ARBA" id="ARBA00023125"/>
    </source>
</evidence>
<dbReference type="InterPro" id="IPR001647">
    <property type="entry name" value="HTH_TetR"/>
</dbReference>
<organism evidence="4 5">
    <name type="scientific">Salinisphaera aquimarina</name>
    <dbReference type="NCBI Taxonomy" id="2094031"/>
    <lineage>
        <taxon>Bacteria</taxon>
        <taxon>Pseudomonadati</taxon>
        <taxon>Pseudomonadota</taxon>
        <taxon>Gammaproteobacteria</taxon>
        <taxon>Salinisphaerales</taxon>
        <taxon>Salinisphaeraceae</taxon>
        <taxon>Salinisphaera</taxon>
    </lineage>
</organism>
<evidence type="ECO:0000313" key="4">
    <source>
        <dbReference type="EMBL" id="MFC3103187.1"/>
    </source>
</evidence>
<dbReference type="Gene3D" id="1.10.357.10">
    <property type="entry name" value="Tetracycline Repressor, domain 2"/>
    <property type="match status" value="1"/>
</dbReference>
<dbReference type="SUPFAM" id="SSF46689">
    <property type="entry name" value="Homeodomain-like"/>
    <property type="match status" value="1"/>
</dbReference>
<evidence type="ECO:0000256" key="2">
    <source>
        <dbReference type="PROSITE-ProRule" id="PRU00335"/>
    </source>
</evidence>
<accession>A0ABV7END9</accession>
<dbReference type="RefSeq" id="WP_380686976.1">
    <property type="nucleotide sequence ID" value="NZ_JBHRSS010000003.1"/>
</dbReference>
<feature type="domain" description="HTH tetR-type" evidence="3">
    <location>
        <begin position="10"/>
        <end position="70"/>
    </location>
</feature>
<protein>
    <submittedName>
        <fullName evidence="4">TetR/AcrR family transcriptional regulator</fullName>
    </submittedName>
</protein>
<dbReference type="Proteomes" id="UP001595462">
    <property type="component" value="Unassembled WGS sequence"/>
</dbReference>
<feature type="DNA-binding region" description="H-T-H motif" evidence="2">
    <location>
        <begin position="33"/>
        <end position="52"/>
    </location>
</feature>
<keyword evidence="5" id="KW-1185">Reference proteome</keyword>
<dbReference type="InterPro" id="IPR050109">
    <property type="entry name" value="HTH-type_TetR-like_transc_reg"/>
</dbReference>
<dbReference type="EMBL" id="JBHRSS010000003">
    <property type="protein sequence ID" value="MFC3103187.1"/>
    <property type="molecule type" value="Genomic_DNA"/>
</dbReference>
<gene>
    <name evidence="4" type="ORF">ACFOSU_04710</name>
</gene>
<dbReference type="PANTHER" id="PTHR30055:SF200">
    <property type="entry name" value="HTH-TYPE TRANSCRIPTIONAL REPRESSOR BDCR"/>
    <property type="match status" value="1"/>
</dbReference>
<dbReference type="PANTHER" id="PTHR30055">
    <property type="entry name" value="HTH-TYPE TRANSCRIPTIONAL REGULATOR RUTR"/>
    <property type="match status" value="1"/>
</dbReference>
<dbReference type="InterPro" id="IPR009057">
    <property type="entry name" value="Homeodomain-like_sf"/>
</dbReference>
<sequence length="224" mass="24599">MAPYADPPSGDTRERVRETAFKLFGRFGYDGVSMITVARGASLTKAALYWHYASKEALYADCMREVIGVFEQHVFAPAAREQDPIEQIFALFGGLEALVDDPRLVDGIAGYWLKPSTAAVEEARAVQDGFEAMAEQLVQGILEEARAAQALNVEGSMRDIARAFIALMEAVVLPLGNRSARDHRRLVGVLAHIFFQAHARAPELATRAARLLDAAPEQRRTATK</sequence>
<evidence type="ECO:0000259" key="3">
    <source>
        <dbReference type="PROSITE" id="PS50977"/>
    </source>
</evidence>
<dbReference type="PROSITE" id="PS50977">
    <property type="entry name" value="HTH_TETR_2"/>
    <property type="match status" value="1"/>
</dbReference>
<proteinExistence type="predicted"/>
<name>A0ABV7END9_9GAMM</name>
<evidence type="ECO:0000313" key="5">
    <source>
        <dbReference type="Proteomes" id="UP001595462"/>
    </source>
</evidence>